<reference evidence="2" key="1">
    <citation type="submission" date="2020-05" db="UniProtKB">
        <authorList>
            <consortium name="EnsemblMetazoa"/>
        </authorList>
    </citation>
    <scope>IDENTIFICATION</scope>
    <source>
        <strain evidence="2">BB02</strain>
    </source>
</reference>
<evidence type="ECO:0000313" key="3">
    <source>
        <dbReference type="Proteomes" id="UP000076420"/>
    </source>
</evidence>
<dbReference type="VEuPathDB" id="VectorBase:BGLAX_048883"/>
<sequence length="302" mass="33586">MAKPLYANEFRVQVHTGRSRQRAWSESTCTSLLSYSESEDSLRIGSSVALGAMASRPLPEIPLERSSPKEYQNDIRRASVHRQEPLKNKEKKKSAAGSRRRTLILISIASIVFSVFCLGLLVATFIRHGILPWDKVLLQSSTQDSYLSCIKLLQSILQSQNQIKAQCSSNMSPTQASSSTVNSARSLCLPVEVEKLDLSLSKVHVEKENFTAPLGGWYFIFLESQTAVAIDIKKQSSECTTQIASTQCTPCHSSKSDNSFTFCWADVVLLQEGDVISTSSAITIQNNDHYHFHIILLHAFDK</sequence>
<gene>
    <name evidence="2" type="primary">106079983</name>
</gene>
<dbReference type="RefSeq" id="XP_013096713.2">
    <property type="nucleotide sequence ID" value="XM_013241259.2"/>
</dbReference>
<proteinExistence type="predicted"/>
<dbReference type="SUPFAM" id="SSF49842">
    <property type="entry name" value="TNF-like"/>
    <property type="match status" value="1"/>
</dbReference>
<keyword evidence="1" id="KW-0812">Transmembrane</keyword>
<accession>A0A2C9KQP8</accession>
<keyword evidence="1" id="KW-1133">Transmembrane helix</keyword>
<dbReference type="AlphaFoldDB" id="A0A2C9KQP8"/>
<dbReference type="Proteomes" id="UP000076420">
    <property type="component" value="Unassembled WGS sequence"/>
</dbReference>
<organism evidence="2 3">
    <name type="scientific">Biomphalaria glabrata</name>
    <name type="common">Bloodfluke planorb</name>
    <name type="synonym">Freshwater snail</name>
    <dbReference type="NCBI Taxonomy" id="6526"/>
    <lineage>
        <taxon>Eukaryota</taxon>
        <taxon>Metazoa</taxon>
        <taxon>Spiralia</taxon>
        <taxon>Lophotrochozoa</taxon>
        <taxon>Mollusca</taxon>
        <taxon>Gastropoda</taxon>
        <taxon>Heterobranchia</taxon>
        <taxon>Euthyneura</taxon>
        <taxon>Panpulmonata</taxon>
        <taxon>Hygrophila</taxon>
        <taxon>Lymnaeoidea</taxon>
        <taxon>Planorbidae</taxon>
        <taxon>Biomphalaria</taxon>
    </lineage>
</organism>
<feature type="transmembrane region" description="Helical" evidence="1">
    <location>
        <begin position="102"/>
        <end position="126"/>
    </location>
</feature>
<protein>
    <submittedName>
        <fullName evidence="2">Uncharacterized protein</fullName>
    </submittedName>
</protein>
<evidence type="ECO:0000256" key="1">
    <source>
        <dbReference type="SAM" id="Phobius"/>
    </source>
</evidence>
<dbReference type="InterPro" id="IPR008983">
    <property type="entry name" value="Tumour_necrosis_fac-like_dom"/>
</dbReference>
<evidence type="ECO:0000313" key="2">
    <source>
        <dbReference type="EnsemblMetazoa" id="BGLB022418-PB"/>
    </source>
</evidence>
<dbReference type="VEuPathDB" id="VectorBase:BGLB022418"/>
<keyword evidence="1" id="KW-0472">Membrane</keyword>
<name>A0A2C9KQP8_BIOGL</name>
<dbReference type="EnsemblMetazoa" id="BGLB022418-RB">
    <property type="protein sequence ID" value="BGLB022418-PB"/>
    <property type="gene ID" value="BGLB022418"/>
</dbReference>
<dbReference type="OrthoDB" id="10386448at2759"/>
<dbReference type="KEGG" id="bgt:106079983"/>